<keyword evidence="4" id="KW-1185">Reference proteome</keyword>
<reference evidence="3" key="3">
    <citation type="submission" date="2021-06" db="EMBL/GenBank/DDBJ databases">
        <title>Genomic Description and Analysis of Intracellular Bacteria, Candidatus Berkiella cookevillensis and Candidatus Berkiella aquae.</title>
        <authorList>
            <person name="Kidane D.T."/>
            <person name="Mehari Y.T."/>
            <person name="Rice F.C."/>
            <person name="Arivett B.A."/>
            <person name="Farone A.L."/>
            <person name="Berk S.G."/>
            <person name="Farone M.B."/>
        </authorList>
    </citation>
    <scope>NUCLEOTIDE SEQUENCE</scope>
    <source>
        <strain evidence="3">HT99</strain>
    </source>
</reference>
<dbReference type="AlphaFoldDB" id="A0A0Q9YKZ0"/>
<name>A0A0Q9YKZ0_9GAMM</name>
<feature type="region of interest" description="Disordered" evidence="1">
    <location>
        <begin position="142"/>
        <end position="194"/>
    </location>
</feature>
<evidence type="ECO:0000313" key="2">
    <source>
        <dbReference type="EMBL" id="KRG21359.1"/>
    </source>
</evidence>
<evidence type="ECO:0000313" key="4">
    <source>
        <dbReference type="Proteomes" id="UP000051497"/>
    </source>
</evidence>
<organism evidence="2">
    <name type="scientific">Candidatus Berkiella aquae</name>
    <dbReference type="NCBI Taxonomy" id="295108"/>
    <lineage>
        <taxon>Bacteria</taxon>
        <taxon>Pseudomonadati</taxon>
        <taxon>Pseudomonadota</taxon>
        <taxon>Gammaproteobacteria</taxon>
        <taxon>Candidatus Berkiellales</taxon>
        <taxon>Candidatus Berkiellaceae</taxon>
        <taxon>Candidatus Berkiella</taxon>
    </lineage>
</organism>
<dbReference type="Proteomes" id="UP000051497">
    <property type="component" value="Unassembled WGS sequence"/>
</dbReference>
<accession>A0A0Q9YKZ0</accession>
<proteinExistence type="predicted"/>
<reference evidence="3" key="2">
    <citation type="journal article" date="2016" name="Genome Announc.">
        <title>Draft Genome Sequences of Two Novel Amoeba-Resistant Intranuclear Bacteria, 'Candidatus Berkiella cookevillensis' and 'Candidatus Berkiella aquae'.</title>
        <authorList>
            <person name="Mehari Y.T."/>
            <person name="Arivett B.A."/>
            <person name="Farone A.L."/>
            <person name="Gunderson J.H."/>
            <person name="Farone M.B."/>
        </authorList>
    </citation>
    <scope>NUCLEOTIDE SEQUENCE</scope>
    <source>
        <strain evidence="3">HT99</strain>
    </source>
</reference>
<evidence type="ECO:0000313" key="3">
    <source>
        <dbReference type="EMBL" id="MCS5710927.1"/>
    </source>
</evidence>
<feature type="compositionally biased region" description="Basic and acidic residues" evidence="1">
    <location>
        <begin position="154"/>
        <end position="173"/>
    </location>
</feature>
<dbReference type="EMBL" id="LKAJ01000005">
    <property type="protein sequence ID" value="KRG21359.1"/>
    <property type="molecule type" value="Genomic_DNA"/>
</dbReference>
<evidence type="ECO:0000256" key="1">
    <source>
        <dbReference type="SAM" id="MobiDB-lite"/>
    </source>
</evidence>
<comment type="caution">
    <text evidence="2">The sequence shown here is derived from an EMBL/GenBank/DDBJ whole genome shotgun (WGS) entry which is preliminary data.</text>
</comment>
<feature type="region of interest" description="Disordered" evidence="1">
    <location>
        <begin position="402"/>
        <end position="425"/>
    </location>
</feature>
<dbReference type="RefSeq" id="WP_075066163.1">
    <property type="nucleotide sequence ID" value="NZ_LKAJ02000001.1"/>
</dbReference>
<protein>
    <submittedName>
        <fullName evidence="2">Uncharacterized protein</fullName>
    </submittedName>
</protein>
<gene>
    <name evidence="3" type="ORF">HT99x_005755</name>
    <name evidence="2" type="ORF">HT99x_01535</name>
</gene>
<dbReference type="OrthoDB" id="5606277at2"/>
<feature type="compositionally biased region" description="Basic and acidic residues" evidence="1">
    <location>
        <begin position="410"/>
        <end position="419"/>
    </location>
</feature>
<dbReference type="EMBL" id="LKAJ02000001">
    <property type="protein sequence ID" value="MCS5710927.1"/>
    <property type="molecule type" value="Genomic_DNA"/>
</dbReference>
<sequence length="425" mass="48482">MTTSIDDLIKKALNRLNEGAISAQKLRELVANIEHAYDVKLAADLRSIIAEMSNENEMTIRSIGQFLGIKTKSLVTLLEEFEKDTSVFEQLRSRKDLVEKLKGILNEVDVRYHHLSKQNRKDLELIKRDLVASAKIATQEVPTRARPPLIRQRSFNEKYDKENRASNVDEKKDHSKRKKRRADASSSSAASSVPVEKEGIQLDYIRYISSDHGKETSRDITIVNGIPFYSSSGQNSGLAGTWFPFEGLLSEPAKDMQGLVIKDGRNIPGYFQKPVVPPFRLFSYMPSEIVDSLKIIHKDLHQRVPCLHHLLFSSLMGGGIWESKEGVKLKQMLVQKYPEFYEHNKNINVSRCVEVIDDYQSQKGLSRDELTRPEHYQNAKFHTINHWLNEHGKVANITPLLKDQPISKTPRQDAQEKSVAKSKPK</sequence>
<reference evidence="2" key="1">
    <citation type="submission" date="2015-09" db="EMBL/GenBank/DDBJ databases">
        <title>Draft Genome Sequences of Two Novel Amoeba-resistant Intranuclear Bacteria, Candidatus Berkiella cookevillensis and Candidatus Berkiella aquae.</title>
        <authorList>
            <person name="Mehari Y.T."/>
            <person name="Arivett B.A."/>
            <person name="Farone A.L."/>
            <person name="Gunderson J.H."/>
            <person name="Farone M.B."/>
        </authorList>
    </citation>
    <scope>NUCLEOTIDE SEQUENCE [LARGE SCALE GENOMIC DNA]</scope>
    <source>
        <strain evidence="2">HT99</strain>
    </source>
</reference>